<feature type="chain" id="PRO_5024853577" description="Secreted protein" evidence="1">
    <location>
        <begin position="20"/>
        <end position="150"/>
    </location>
</feature>
<feature type="signal peptide" evidence="1">
    <location>
        <begin position="1"/>
        <end position="19"/>
    </location>
</feature>
<name>A0A5N6STM0_ASPPS</name>
<dbReference type="GeneID" id="43644027"/>
<protein>
    <recommendedName>
        <fullName evidence="4">Secreted protein</fullName>
    </recommendedName>
</protein>
<evidence type="ECO:0000313" key="3">
    <source>
        <dbReference type="Proteomes" id="UP000325672"/>
    </source>
</evidence>
<evidence type="ECO:0000313" key="2">
    <source>
        <dbReference type="EMBL" id="KAE8137985.1"/>
    </source>
</evidence>
<organism evidence="2 3">
    <name type="scientific">Aspergillus pseudotamarii</name>
    <dbReference type="NCBI Taxonomy" id="132259"/>
    <lineage>
        <taxon>Eukaryota</taxon>
        <taxon>Fungi</taxon>
        <taxon>Dikarya</taxon>
        <taxon>Ascomycota</taxon>
        <taxon>Pezizomycotina</taxon>
        <taxon>Eurotiomycetes</taxon>
        <taxon>Eurotiomycetidae</taxon>
        <taxon>Eurotiales</taxon>
        <taxon>Aspergillaceae</taxon>
        <taxon>Aspergillus</taxon>
        <taxon>Aspergillus subgen. Circumdati</taxon>
    </lineage>
</organism>
<reference evidence="2 3" key="1">
    <citation type="submission" date="2019-04" db="EMBL/GenBank/DDBJ databases">
        <title>Friends and foes A comparative genomics study of 23 Aspergillus species from section Flavi.</title>
        <authorList>
            <consortium name="DOE Joint Genome Institute"/>
            <person name="Kjaerbolling I."/>
            <person name="Vesth T."/>
            <person name="Frisvad J.C."/>
            <person name="Nybo J.L."/>
            <person name="Theobald S."/>
            <person name="Kildgaard S."/>
            <person name="Isbrandt T."/>
            <person name="Kuo A."/>
            <person name="Sato A."/>
            <person name="Lyhne E.K."/>
            <person name="Kogle M.E."/>
            <person name="Wiebenga A."/>
            <person name="Kun R.S."/>
            <person name="Lubbers R.J."/>
            <person name="Makela M.R."/>
            <person name="Barry K."/>
            <person name="Chovatia M."/>
            <person name="Clum A."/>
            <person name="Daum C."/>
            <person name="Haridas S."/>
            <person name="He G."/>
            <person name="LaButti K."/>
            <person name="Lipzen A."/>
            <person name="Mondo S."/>
            <person name="Riley R."/>
            <person name="Salamov A."/>
            <person name="Simmons B.A."/>
            <person name="Magnuson J.K."/>
            <person name="Henrissat B."/>
            <person name="Mortensen U.H."/>
            <person name="Larsen T.O."/>
            <person name="Devries R.P."/>
            <person name="Grigoriev I.V."/>
            <person name="Machida M."/>
            <person name="Baker S.E."/>
            <person name="Andersen M.R."/>
        </authorList>
    </citation>
    <scope>NUCLEOTIDE SEQUENCE [LARGE SCALE GENOMIC DNA]</scope>
    <source>
        <strain evidence="2 3">CBS 117625</strain>
    </source>
</reference>
<dbReference type="Proteomes" id="UP000325672">
    <property type="component" value="Unassembled WGS sequence"/>
</dbReference>
<proteinExistence type="predicted"/>
<gene>
    <name evidence="2" type="ORF">BDV38DRAFT_282594</name>
</gene>
<keyword evidence="3" id="KW-1185">Reference proteome</keyword>
<keyword evidence="1" id="KW-0732">Signal</keyword>
<dbReference type="EMBL" id="ML743574">
    <property type="protein sequence ID" value="KAE8137985.1"/>
    <property type="molecule type" value="Genomic_DNA"/>
</dbReference>
<dbReference type="RefSeq" id="XP_031914048.1">
    <property type="nucleotide sequence ID" value="XM_032059817.1"/>
</dbReference>
<evidence type="ECO:0008006" key="4">
    <source>
        <dbReference type="Google" id="ProtNLM"/>
    </source>
</evidence>
<sequence length="150" mass="16625">MKFLQTCSVLAVLVAFSKATSILSRLRSEEHHPISTVEDIPELSEGFSWRIVERLVGNGTRISRVVELDAQSNQLQKRVFAIGCVRISTPTTANISVKQLIAVEFALRHSKHAGLPPLIDDCNALNTQVKNYQSTLFVQPGYCHEATYGT</sequence>
<dbReference type="OrthoDB" id="4378459at2759"/>
<evidence type="ECO:0000256" key="1">
    <source>
        <dbReference type="SAM" id="SignalP"/>
    </source>
</evidence>
<accession>A0A5N6STM0</accession>
<dbReference type="AlphaFoldDB" id="A0A5N6STM0"/>